<sequence>MEYSDGNRVDGLLRIELSAEFDHTAKRLRTRIEAYRNSTRRDPNFLALLTEFDNNLTVCLTCVSSSPMPLRDICRGVAELQRSWLYLVAVLDYLEIYRSRTLGMHERGNAEVENRIGAFVWNDHDALELWNAGLPIYFVRPYSTFHNQVILTVKPLIMPRLCVTAASPPYPILLSNSQVGSDQKFAAIHTASISCFDVSSPFENMHLPGLYSSSYTPGGSIGSIVSTTRSSPSTSLAGPSRTTSTTSPSSPYSTKLEHCQRGKKHRINPPQTPHSLFSDLSHPLLPPLLTPWRDMNSMIDTQHPLRQHSPGKSQKLLTIVPDPAMICGSSEDRLGPLLEQWSQLRGPWLTQCRDRNVQVEPKSNAVWKKALSIHFIGTWPEGKTPKTNADHDHHEASRLVSTLLPSHQPLPNLPPSSSDASRSRHLLHELSLINFRYQVIALDLVADQSVPKASPSLSQAELMVALANHSRSRGQLIDRIFGNAGDIFSVSQALFVNGFAAEKWSDRVDALRAFASLMHSWQGDKSSIWNRRDDPNLPVLLAPGSEWENVLIKFFVQAYFNHFGHPPILPRGCL</sequence>
<feature type="compositionally biased region" description="Polar residues" evidence="1">
    <location>
        <begin position="223"/>
        <end position="237"/>
    </location>
</feature>
<reference evidence="2" key="1">
    <citation type="journal article" date="2021" name="Genome Biol. Evol.">
        <title>The assembled and annotated genome of the fairy-ring fungus Marasmius oreades.</title>
        <authorList>
            <person name="Hiltunen M."/>
            <person name="Ament-Velasquez S.L."/>
            <person name="Johannesson H."/>
        </authorList>
    </citation>
    <scope>NUCLEOTIDE SEQUENCE</scope>
    <source>
        <strain evidence="2">03SP1</strain>
    </source>
</reference>
<evidence type="ECO:0000256" key="1">
    <source>
        <dbReference type="SAM" id="MobiDB-lite"/>
    </source>
</evidence>
<name>A0A9P7RMC4_9AGAR</name>
<dbReference type="AlphaFoldDB" id="A0A9P7RMC4"/>
<feature type="compositionally biased region" description="Low complexity" evidence="1">
    <location>
        <begin position="239"/>
        <end position="254"/>
    </location>
</feature>
<accession>A0A9P7RMC4</accession>
<evidence type="ECO:0000313" key="3">
    <source>
        <dbReference type="Proteomes" id="UP001049176"/>
    </source>
</evidence>
<keyword evidence="3" id="KW-1185">Reference proteome</keyword>
<gene>
    <name evidence="2" type="ORF">E1B28_003334</name>
</gene>
<protein>
    <submittedName>
        <fullName evidence="2">Uncharacterized protein</fullName>
    </submittedName>
</protein>
<dbReference type="KEGG" id="more:E1B28_003334"/>
<dbReference type="EMBL" id="CM032191">
    <property type="protein sequence ID" value="KAG7085793.1"/>
    <property type="molecule type" value="Genomic_DNA"/>
</dbReference>
<dbReference type="RefSeq" id="XP_043002264.1">
    <property type="nucleotide sequence ID" value="XM_043160308.1"/>
</dbReference>
<dbReference type="OrthoDB" id="2634326at2759"/>
<organism evidence="2 3">
    <name type="scientific">Marasmius oreades</name>
    <name type="common">fairy-ring Marasmius</name>
    <dbReference type="NCBI Taxonomy" id="181124"/>
    <lineage>
        <taxon>Eukaryota</taxon>
        <taxon>Fungi</taxon>
        <taxon>Dikarya</taxon>
        <taxon>Basidiomycota</taxon>
        <taxon>Agaricomycotina</taxon>
        <taxon>Agaricomycetes</taxon>
        <taxon>Agaricomycetidae</taxon>
        <taxon>Agaricales</taxon>
        <taxon>Marasmiineae</taxon>
        <taxon>Marasmiaceae</taxon>
        <taxon>Marasmius</taxon>
    </lineage>
</organism>
<dbReference type="GeneID" id="66072410"/>
<dbReference type="Proteomes" id="UP001049176">
    <property type="component" value="Chromosome 11"/>
</dbReference>
<feature type="region of interest" description="Disordered" evidence="1">
    <location>
        <begin position="223"/>
        <end position="272"/>
    </location>
</feature>
<comment type="caution">
    <text evidence="2">The sequence shown here is derived from an EMBL/GenBank/DDBJ whole genome shotgun (WGS) entry which is preliminary data.</text>
</comment>
<proteinExistence type="predicted"/>
<evidence type="ECO:0000313" key="2">
    <source>
        <dbReference type="EMBL" id="KAG7085793.1"/>
    </source>
</evidence>